<dbReference type="Proteomes" id="UP001383192">
    <property type="component" value="Unassembled WGS sequence"/>
</dbReference>
<evidence type="ECO:0000313" key="2">
    <source>
        <dbReference type="EMBL" id="KAK7021078.1"/>
    </source>
</evidence>
<feature type="compositionally biased region" description="Low complexity" evidence="1">
    <location>
        <begin position="334"/>
        <end position="347"/>
    </location>
</feature>
<organism evidence="2 3">
    <name type="scientific">Paramarasmius palmivorus</name>
    <dbReference type="NCBI Taxonomy" id="297713"/>
    <lineage>
        <taxon>Eukaryota</taxon>
        <taxon>Fungi</taxon>
        <taxon>Dikarya</taxon>
        <taxon>Basidiomycota</taxon>
        <taxon>Agaricomycotina</taxon>
        <taxon>Agaricomycetes</taxon>
        <taxon>Agaricomycetidae</taxon>
        <taxon>Agaricales</taxon>
        <taxon>Marasmiineae</taxon>
        <taxon>Marasmiaceae</taxon>
        <taxon>Paramarasmius</taxon>
    </lineage>
</organism>
<dbReference type="AlphaFoldDB" id="A0AAW0B730"/>
<sequence length="407" mass="45832">MDVHRCSEQVAGWLLENPFQDRLVTQLVSSSKENRGLNSFDITKLIAPVEYFPDMFLESVKEAQAAVTRMQKKKIQIQSDDFLCYMYCREKRKTVDDPNEDAETGLFEGYLPMRIAKCSLTGAKSVLVTPAKPRKNCIAQKLKLVKFNAPMIAYYQILTYLAISTVVGWEDRDGGLDLRSMYYNIVDVLTINKDKDIKELKEDDDLRTRIFSFWNDNVFGNPAGLVTNKQQLEKPSKDSAIDRLKKNRAEKAKKRADEKKAKELEAQLEAAEKEKSKRSAKDNTDDEDDNDSEEEEEEEKDEDAGKEDSEEDDDEEEAAPKKSVAVKPNAIKLAAVKSSAVKSAVVKPTTGKEPITKPAIVKPAKKVSGNASQKGSQKGAQKGMKKNSQRESQGMEFEATMTVREDY</sequence>
<feature type="region of interest" description="Disordered" evidence="1">
    <location>
        <begin position="225"/>
        <end position="407"/>
    </location>
</feature>
<feature type="compositionally biased region" description="Polar residues" evidence="1">
    <location>
        <begin position="369"/>
        <end position="379"/>
    </location>
</feature>
<evidence type="ECO:0000313" key="3">
    <source>
        <dbReference type="Proteomes" id="UP001383192"/>
    </source>
</evidence>
<feature type="compositionally biased region" description="Acidic residues" evidence="1">
    <location>
        <begin position="284"/>
        <end position="317"/>
    </location>
</feature>
<dbReference type="Pfam" id="PF20414">
    <property type="entry name" value="DUF6698"/>
    <property type="match status" value="1"/>
</dbReference>
<evidence type="ECO:0000256" key="1">
    <source>
        <dbReference type="SAM" id="MobiDB-lite"/>
    </source>
</evidence>
<accession>A0AAW0B730</accession>
<reference evidence="2 3" key="1">
    <citation type="submission" date="2024-01" db="EMBL/GenBank/DDBJ databases">
        <title>A draft genome for a cacao thread blight-causing isolate of Paramarasmius palmivorus.</title>
        <authorList>
            <person name="Baruah I.K."/>
            <person name="Bukari Y."/>
            <person name="Amoako-Attah I."/>
            <person name="Meinhardt L.W."/>
            <person name="Bailey B.A."/>
            <person name="Cohen S.P."/>
        </authorList>
    </citation>
    <scope>NUCLEOTIDE SEQUENCE [LARGE SCALE GENOMIC DNA]</scope>
    <source>
        <strain evidence="2 3">GH-12</strain>
    </source>
</reference>
<protein>
    <submittedName>
        <fullName evidence="2">Uncharacterized protein</fullName>
    </submittedName>
</protein>
<dbReference type="InterPro" id="IPR046521">
    <property type="entry name" value="DUF6698"/>
</dbReference>
<feature type="compositionally biased region" description="Basic and acidic residues" evidence="1">
    <location>
        <begin position="231"/>
        <end position="283"/>
    </location>
</feature>
<keyword evidence="3" id="KW-1185">Reference proteome</keyword>
<dbReference type="EMBL" id="JAYKXP010000176">
    <property type="protein sequence ID" value="KAK7021078.1"/>
    <property type="molecule type" value="Genomic_DNA"/>
</dbReference>
<comment type="caution">
    <text evidence="2">The sequence shown here is derived from an EMBL/GenBank/DDBJ whole genome shotgun (WGS) entry which is preliminary data.</text>
</comment>
<name>A0AAW0B730_9AGAR</name>
<proteinExistence type="predicted"/>
<gene>
    <name evidence="2" type="ORF">VNI00_017524</name>
</gene>